<sequence>MSQSLTWLWRIKRWYIRFMLAFLGHALAKASRSDSIISKELAPLPENFCFAMRVMPAGPALYMKKSGGGMKPITREAAGKPHVDIQFKHLEHAFSTLSFQEGTTDAFARERMIVDGDIPASMRLVRCFERLEAMTLPKLIARRIMRQYPALTLGEKLSGACRIYLGVLGGFVLGYK</sequence>
<gene>
    <name evidence="1" type="ORF">GCM10023116_29170</name>
</gene>
<proteinExistence type="predicted"/>
<reference evidence="2" key="1">
    <citation type="journal article" date="2019" name="Int. J. Syst. Evol. Microbiol.">
        <title>The Global Catalogue of Microorganisms (GCM) 10K type strain sequencing project: providing services to taxonomists for standard genome sequencing and annotation.</title>
        <authorList>
            <consortium name="The Broad Institute Genomics Platform"/>
            <consortium name="The Broad Institute Genome Sequencing Center for Infectious Disease"/>
            <person name="Wu L."/>
            <person name="Ma J."/>
        </authorList>
    </citation>
    <scope>NUCLEOTIDE SEQUENCE [LARGE SCALE GENOMIC DNA]</scope>
    <source>
        <strain evidence="2">JCM 17805</strain>
    </source>
</reference>
<comment type="caution">
    <text evidence="1">The sequence shown here is derived from an EMBL/GenBank/DDBJ whole genome shotgun (WGS) entry which is preliminary data.</text>
</comment>
<organism evidence="1 2">
    <name type="scientific">Kistimonas scapharcae</name>
    <dbReference type="NCBI Taxonomy" id="1036133"/>
    <lineage>
        <taxon>Bacteria</taxon>
        <taxon>Pseudomonadati</taxon>
        <taxon>Pseudomonadota</taxon>
        <taxon>Gammaproteobacteria</taxon>
        <taxon>Oceanospirillales</taxon>
        <taxon>Endozoicomonadaceae</taxon>
        <taxon>Kistimonas</taxon>
    </lineage>
</organism>
<dbReference type="RefSeq" id="WP_345196847.1">
    <property type="nucleotide sequence ID" value="NZ_BAABFL010000410.1"/>
</dbReference>
<evidence type="ECO:0000313" key="1">
    <source>
        <dbReference type="EMBL" id="GAA4650634.1"/>
    </source>
</evidence>
<protein>
    <submittedName>
        <fullName evidence="1">SCP2 sterol-binding domain-containing protein</fullName>
    </submittedName>
</protein>
<evidence type="ECO:0000313" key="2">
    <source>
        <dbReference type="Proteomes" id="UP001500604"/>
    </source>
</evidence>
<dbReference type="EMBL" id="BAABFL010000410">
    <property type="protein sequence ID" value="GAA4650634.1"/>
    <property type="molecule type" value="Genomic_DNA"/>
</dbReference>
<accession>A0ABP8V3Q6</accession>
<keyword evidence="2" id="KW-1185">Reference proteome</keyword>
<name>A0ABP8V3Q6_9GAMM</name>
<dbReference type="Proteomes" id="UP001500604">
    <property type="component" value="Unassembled WGS sequence"/>
</dbReference>